<gene>
    <name evidence="3" type="ORF">ANANG_G00306540</name>
</gene>
<feature type="transmembrane region" description="Helical" evidence="2">
    <location>
        <begin position="6"/>
        <end position="30"/>
    </location>
</feature>
<keyword evidence="2" id="KW-0812">Transmembrane</keyword>
<feature type="transmembrane region" description="Helical" evidence="2">
    <location>
        <begin position="42"/>
        <end position="67"/>
    </location>
</feature>
<evidence type="ECO:0008006" key="5">
    <source>
        <dbReference type="Google" id="ProtNLM"/>
    </source>
</evidence>
<dbReference type="InterPro" id="IPR032055">
    <property type="entry name" value="TMEM72"/>
</dbReference>
<accession>A0A9D3RL26</accession>
<evidence type="ECO:0000256" key="2">
    <source>
        <dbReference type="SAM" id="Phobius"/>
    </source>
</evidence>
<keyword evidence="2" id="KW-1133">Transmembrane helix</keyword>
<evidence type="ECO:0000313" key="4">
    <source>
        <dbReference type="Proteomes" id="UP001044222"/>
    </source>
</evidence>
<dbReference type="PANTHER" id="PTHR28474:SF1">
    <property type="entry name" value="TRANSMEMBRANE PROTEIN 72"/>
    <property type="match status" value="1"/>
</dbReference>
<dbReference type="Proteomes" id="UP001044222">
    <property type="component" value="Chromosome 18"/>
</dbReference>
<feature type="compositionally biased region" description="Basic residues" evidence="1">
    <location>
        <begin position="200"/>
        <end position="214"/>
    </location>
</feature>
<dbReference type="Pfam" id="PF16054">
    <property type="entry name" value="TMEM72"/>
    <property type="match status" value="1"/>
</dbReference>
<feature type="compositionally biased region" description="Basic residues" evidence="1">
    <location>
        <begin position="234"/>
        <end position="257"/>
    </location>
</feature>
<protein>
    <recommendedName>
        <fullName evidence="5">Transmembrane protein 72</fullName>
    </recommendedName>
</protein>
<sequence length="257" mass="28416">MGTSAVWMVVECACRILGVSTAAVMCAVGVETLRQGEFHSLAVYLLVSSAGMLVFELSFFTDILLMWCLPCPPKWKVFVLWKKLATLGGFQKFLYYTLMSVVCFLHPVLLWHAVIPGTMLLVTGFAYFLLSKKQNGSSAKEPAGAAGRYEDASTVTTVASDGGRPSRRTPSSASPPATGPRRCPTSPARATSGLRETAPRRRRRPDRPRKRRRSPPASATRDASVLTTSTPSRARLRPKCRNTRTRSTRRRPQTKRR</sequence>
<reference evidence="3" key="1">
    <citation type="submission" date="2021-01" db="EMBL/GenBank/DDBJ databases">
        <title>A chromosome-scale assembly of European eel, Anguilla anguilla.</title>
        <authorList>
            <person name="Henkel C."/>
            <person name="Jong-Raadsen S.A."/>
            <person name="Dufour S."/>
            <person name="Weltzien F.-A."/>
            <person name="Palstra A.P."/>
            <person name="Pelster B."/>
            <person name="Spaink H.P."/>
            <person name="Van Den Thillart G.E."/>
            <person name="Jansen H."/>
            <person name="Zahm M."/>
            <person name="Klopp C."/>
            <person name="Cedric C."/>
            <person name="Louis A."/>
            <person name="Berthelot C."/>
            <person name="Parey E."/>
            <person name="Roest Crollius H."/>
            <person name="Montfort J."/>
            <person name="Robinson-Rechavi M."/>
            <person name="Bucao C."/>
            <person name="Bouchez O."/>
            <person name="Gislard M."/>
            <person name="Lluch J."/>
            <person name="Milhes M."/>
            <person name="Lampietro C."/>
            <person name="Lopez Roques C."/>
            <person name="Donnadieu C."/>
            <person name="Braasch I."/>
            <person name="Desvignes T."/>
            <person name="Postlethwait J."/>
            <person name="Bobe J."/>
            <person name="Guiguen Y."/>
            <person name="Dirks R."/>
        </authorList>
    </citation>
    <scope>NUCLEOTIDE SEQUENCE</scope>
    <source>
        <strain evidence="3">Tag_6206</strain>
        <tissue evidence="3">Liver</tissue>
    </source>
</reference>
<comment type="caution">
    <text evidence="3">The sequence shown here is derived from an EMBL/GenBank/DDBJ whole genome shotgun (WGS) entry which is preliminary data.</text>
</comment>
<evidence type="ECO:0000256" key="1">
    <source>
        <dbReference type="SAM" id="MobiDB-lite"/>
    </source>
</evidence>
<dbReference type="PANTHER" id="PTHR28474">
    <property type="entry name" value="TRANSMEMBRANE PROTEIN 72"/>
    <property type="match status" value="1"/>
</dbReference>
<proteinExistence type="predicted"/>
<dbReference type="AlphaFoldDB" id="A0A9D3RL26"/>
<feature type="transmembrane region" description="Helical" evidence="2">
    <location>
        <begin position="109"/>
        <end position="130"/>
    </location>
</feature>
<feature type="compositionally biased region" description="Low complexity" evidence="1">
    <location>
        <begin position="168"/>
        <end position="182"/>
    </location>
</feature>
<organism evidence="3 4">
    <name type="scientific">Anguilla anguilla</name>
    <name type="common">European freshwater eel</name>
    <name type="synonym">Muraena anguilla</name>
    <dbReference type="NCBI Taxonomy" id="7936"/>
    <lineage>
        <taxon>Eukaryota</taxon>
        <taxon>Metazoa</taxon>
        <taxon>Chordata</taxon>
        <taxon>Craniata</taxon>
        <taxon>Vertebrata</taxon>
        <taxon>Euteleostomi</taxon>
        <taxon>Actinopterygii</taxon>
        <taxon>Neopterygii</taxon>
        <taxon>Teleostei</taxon>
        <taxon>Anguilliformes</taxon>
        <taxon>Anguillidae</taxon>
        <taxon>Anguilla</taxon>
    </lineage>
</organism>
<keyword evidence="2" id="KW-0472">Membrane</keyword>
<keyword evidence="4" id="KW-1185">Reference proteome</keyword>
<evidence type="ECO:0000313" key="3">
    <source>
        <dbReference type="EMBL" id="KAG5831702.1"/>
    </source>
</evidence>
<dbReference type="EMBL" id="JAFIRN010000018">
    <property type="protein sequence ID" value="KAG5831702.1"/>
    <property type="molecule type" value="Genomic_DNA"/>
</dbReference>
<name>A0A9D3RL26_ANGAN</name>
<feature type="region of interest" description="Disordered" evidence="1">
    <location>
        <begin position="139"/>
        <end position="257"/>
    </location>
</feature>